<dbReference type="KEGG" id="ckw:CKALI_08535"/>
<feature type="compositionally biased region" description="Acidic residues" evidence="1">
    <location>
        <begin position="416"/>
        <end position="425"/>
    </location>
</feature>
<gene>
    <name evidence="3" type="ORF">CKALI_08535</name>
</gene>
<evidence type="ECO:0000256" key="2">
    <source>
        <dbReference type="SAM" id="Phobius"/>
    </source>
</evidence>
<feature type="transmembrane region" description="Helical" evidence="2">
    <location>
        <begin position="318"/>
        <end position="338"/>
    </location>
</feature>
<evidence type="ECO:0000256" key="1">
    <source>
        <dbReference type="SAM" id="MobiDB-lite"/>
    </source>
</evidence>
<feature type="compositionally biased region" description="Basic and acidic residues" evidence="1">
    <location>
        <begin position="20"/>
        <end position="29"/>
    </location>
</feature>
<feature type="region of interest" description="Disordered" evidence="1">
    <location>
        <begin position="416"/>
        <end position="466"/>
    </location>
</feature>
<feature type="compositionally biased region" description="Acidic residues" evidence="1">
    <location>
        <begin position="433"/>
        <end position="466"/>
    </location>
</feature>
<dbReference type="EMBL" id="CP046452">
    <property type="protein sequence ID" value="QGU02567.1"/>
    <property type="molecule type" value="Genomic_DNA"/>
</dbReference>
<feature type="transmembrane region" description="Helical" evidence="2">
    <location>
        <begin position="51"/>
        <end position="76"/>
    </location>
</feature>
<evidence type="ECO:0000313" key="3">
    <source>
        <dbReference type="EMBL" id="QGU02567.1"/>
    </source>
</evidence>
<reference evidence="4" key="1">
    <citation type="submission" date="2019-11" db="EMBL/GenBank/DDBJ databases">
        <title>Complete genome sequence of Corynebacterium kalinowskii 1959, a novel Corynebacterium species isolated from soil of a small paddock in Vilsendorf, Germany.</title>
        <authorList>
            <person name="Schaffert L."/>
            <person name="Ruwe M."/>
            <person name="Milse J."/>
            <person name="Hanuschka K."/>
            <person name="Ortseifen V."/>
            <person name="Droste J."/>
            <person name="Brandt D."/>
            <person name="Schlueter L."/>
            <person name="Kutter Y."/>
            <person name="Vinke S."/>
            <person name="Viehoefer P."/>
            <person name="Jacob L."/>
            <person name="Luebke N.-C."/>
            <person name="Schulte-Berndt E."/>
            <person name="Hain C."/>
            <person name="Linder M."/>
            <person name="Schmidt P."/>
            <person name="Wollenschlaeger L."/>
            <person name="Luttermann T."/>
            <person name="Thieme E."/>
            <person name="Hassa J."/>
            <person name="Haak M."/>
            <person name="Wittchen M."/>
            <person name="Mentz A."/>
            <person name="Persicke M."/>
            <person name="Busche T."/>
            <person name="Ruckert C."/>
        </authorList>
    </citation>
    <scope>NUCLEOTIDE SEQUENCE [LARGE SCALE GENOMIC DNA]</scope>
    <source>
        <strain evidence="4">1959</strain>
    </source>
</reference>
<evidence type="ECO:0000313" key="4">
    <source>
        <dbReference type="Proteomes" id="UP000427071"/>
    </source>
</evidence>
<feature type="transmembrane region" description="Helical" evidence="2">
    <location>
        <begin position="108"/>
        <end position="127"/>
    </location>
</feature>
<dbReference type="AlphaFoldDB" id="A0A6B8VSF5"/>
<dbReference type="Pfam" id="PF19877">
    <property type="entry name" value="DUF6350"/>
    <property type="match status" value="1"/>
</dbReference>
<keyword evidence="2" id="KW-0812">Transmembrane</keyword>
<dbReference type="Proteomes" id="UP000427071">
    <property type="component" value="Chromosome"/>
</dbReference>
<keyword evidence="2" id="KW-0472">Membrane</keyword>
<feature type="transmembrane region" description="Helical" evidence="2">
    <location>
        <begin position="379"/>
        <end position="405"/>
    </location>
</feature>
<dbReference type="InterPro" id="IPR045931">
    <property type="entry name" value="DUF6350"/>
</dbReference>
<dbReference type="RefSeq" id="WP_156192909.1">
    <property type="nucleotide sequence ID" value="NZ_CP046452.1"/>
</dbReference>
<protein>
    <submittedName>
        <fullName evidence="3">Uncharacterized protein</fullName>
    </submittedName>
</protein>
<name>A0A6B8VSF5_9CORY</name>
<organism evidence="3 4">
    <name type="scientific">Corynebacterium kalinowskii</name>
    <dbReference type="NCBI Taxonomy" id="2675216"/>
    <lineage>
        <taxon>Bacteria</taxon>
        <taxon>Bacillati</taxon>
        <taxon>Actinomycetota</taxon>
        <taxon>Actinomycetes</taxon>
        <taxon>Mycobacteriales</taxon>
        <taxon>Corynebacteriaceae</taxon>
        <taxon>Corynebacterium</taxon>
    </lineage>
</organism>
<feature type="transmembrane region" description="Helical" evidence="2">
    <location>
        <begin position="260"/>
        <end position="280"/>
    </location>
</feature>
<proteinExistence type="predicted"/>
<feature type="region of interest" description="Disordered" evidence="1">
    <location>
        <begin position="1"/>
        <end position="41"/>
    </location>
</feature>
<keyword evidence="2" id="KW-1133">Transmembrane helix</keyword>
<sequence length="466" mass="49203">MSKNTSPQARPARKVRGRKRDNLTPDVGKRARNKKGPAPDRTDNVARLREFLPLTLIANVIIVSFLIVLALAGLLLTSSSFVALPASIAQLWLVANASPVASSSAELGFVPLLPAMGVISIVAWRVYSVVKEKVSLADLAILVACVLGVPLLLTLTALAMLLDAATVLPVAVPNAGVALGRTLLVHGIAMGVGMGPRLWQALGRRYAPDLPLFDTFKVALRFWGSLIAAALVIVVISLAMHADAASEVYRQLSGPGSAVGLTALSVLYWPNILIGLAFVLLGGEIALADGSFSLFGAYLVPLPPLPILAAVPGSVWNYAWLILLVPLVFAALAQYKYLRAAAHPFRDAGIIGLWSLLIALVALAFSTGKLGGYGVVGPVWWLALVTAPVCLWGAGLIIASVGWFLDSRAPVEELIDEPVEEPVEELEPKASEELEETSSDEAAELAEPEEEGSGEEEIEGESSDGK</sequence>
<feature type="transmembrane region" description="Helical" evidence="2">
    <location>
        <begin position="182"/>
        <end position="199"/>
    </location>
</feature>
<feature type="transmembrane region" description="Helical" evidence="2">
    <location>
        <begin position="139"/>
        <end position="162"/>
    </location>
</feature>
<keyword evidence="4" id="KW-1185">Reference proteome</keyword>
<feature type="transmembrane region" description="Helical" evidence="2">
    <location>
        <begin position="220"/>
        <end position="240"/>
    </location>
</feature>
<accession>A0A6B8VSF5</accession>
<feature type="transmembrane region" description="Helical" evidence="2">
    <location>
        <begin position="350"/>
        <end position="367"/>
    </location>
</feature>
<feature type="transmembrane region" description="Helical" evidence="2">
    <location>
        <begin position="292"/>
        <end position="312"/>
    </location>
</feature>